<keyword evidence="3" id="KW-1185">Reference proteome</keyword>
<name>A0A0L6CHB6_9MICO</name>
<dbReference type="OrthoDB" id="4864805at2"/>
<dbReference type="RefSeq" id="WP_050669443.1">
    <property type="nucleotide sequence ID" value="NZ_LAIR01000002.1"/>
</dbReference>
<feature type="region of interest" description="Disordered" evidence="1">
    <location>
        <begin position="67"/>
        <end position="89"/>
    </location>
</feature>
<evidence type="ECO:0000313" key="2">
    <source>
        <dbReference type="EMBL" id="KNX37119.1"/>
    </source>
</evidence>
<dbReference type="SUPFAM" id="SSF82784">
    <property type="entry name" value="OsmC-like"/>
    <property type="match status" value="1"/>
</dbReference>
<dbReference type="PANTHER" id="PTHR34352:SF1">
    <property type="entry name" value="PROTEIN YHFA"/>
    <property type="match status" value="1"/>
</dbReference>
<dbReference type="InterPro" id="IPR003718">
    <property type="entry name" value="OsmC/Ohr_fam"/>
</dbReference>
<dbReference type="InterPro" id="IPR015946">
    <property type="entry name" value="KH_dom-like_a/b"/>
</dbReference>
<dbReference type="InterPro" id="IPR036102">
    <property type="entry name" value="OsmC/Ohrsf"/>
</dbReference>
<dbReference type="PANTHER" id="PTHR34352">
    <property type="entry name" value="PROTEIN YHFA"/>
    <property type="match status" value="1"/>
</dbReference>
<gene>
    <name evidence="2" type="ORF">VV01_08115</name>
</gene>
<reference evidence="3" key="1">
    <citation type="submission" date="2015-03" db="EMBL/GenBank/DDBJ databases">
        <title>Luteipulveratus halotolerans sp. nov., a novel actinobacterium (Dermacoccaceae) from Sarawak, Malaysia.</title>
        <authorList>
            <person name="Juboi H."/>
            <person name="Basik A."/>
            <person name="Shamsul S.S."/>
            <person name="Arnold P."/>
            <person name="Schmitt E.K."/>
            <person name="Sanglier J.-J."/>
            <person name="Yeo T."/>
        </authorList>
    </citation>
    <scope>NUCLEOTIDE SEQUENCE [LARGE SCALE GENOMIC DNA]</scope>
    <source>
        <strain evidence="3">C296001</strain>
    </source>
</reference>
<protein>
    <submittedName>
        <fullName evidence="2">Oxidoreductase</fullName>
    </submittedName>
</protein>
<dbReference type="Pfam" id="PF02566">
    <property type="entry name" value="OsmC"/>
    <property type="match status" value="1"/>
</dbReference>
<dbReference type="Gene3D" id="3.30.300.20">
    <property type="match status" value="1"/>
</dbReference>
<dbReference type="PATRIC" id="fig|1631356.3.peg.1575"/>
<comment type="caution">
    <text evidence="2">The sequence shown here is derived from an EMBL/GenBank/DDBJ whole genome shotgun (WGS) entry which is preliminary data.</text>
</comment>
<sequence>MTTPSAHRSVSLVRDSAGRFTATNARGGTLAFGSGSDDDFTPVELLLTAIAGCSAIDVDILTTRRSEPSSFEVTAGGDKLRDDQGNHMGPITVTFEVTFPEGEDGDKARAVLPDAARQSHERLCTVSRTVMLPTEVTTTVKDA</sequence>
<dbReference type="Proteomes" id="UP000037397">
    <property type="component" value="Unassembled WGS sequence"/>
</dbReference>
<accession>A0A0L6CHB6</accession>
<dbReference type="STRING" id="1631356.VV01_08115"/>
<dbReference type="AlphaFoldDB" id="A0A0L6CHB6"/>
<evidence type="ECO:0000313" key="3">
    <source>
        <dbReference type="Proteomes" id="UP000037397"/>
    </source>
</evidence>
<dbReference type="EMBL" id="LAIR01000002">
    <property type="protein sequence ID" value="KNX37119.1"/>
    <property type="molecule type" value="Genomic_DNA"/>
</dbReference>
<proteinExistence type="predicted"/>
<organism evidence="2 3">
    <name type="scientific">Luteipulveratus halotolerans</name>
    <dbReference type="NCBI Taxonomy" id="1631356"/>
    <lineage>
        <taxon>Bacteria</taxon>
        <taxon>Bacillati</taxon>
        <taxon>Actinomycetota</taxon>
        <taxon>Actinomycetes</taxon>
        <taxon>Micrococcales</taxon>
        <taxon>Dermacoccaceae</taxon>
        <taxon>Luteipulveratus</taxon>
    </lineage>
</organism>
<evidence type="ECO:0000256" key="1">
    <source>
        <dbReference type="SAM" id="MobiDB-lite"/>
    </source>
</evidence>